<dbReference type="SUPFAM" id="SSF55804">
    <property type="entry name" value="Phoshotransferase/anion transport protein"/>
    <property type="match status" value="1"/>
</dbReference>
<dbReference type="InterPro" id="IPR041657">
    <property type="entry name" value="HTH_17"/>
</dbReference>
<feature type="domain" description="PTS EIIA type-2" evidence="1">
    <location>
        <begin position="74"/>
        <end position="218"/>
    </location>
</feature>
<dbReference type="AlphaFoldDB" id="A0A1F7F8F4"/>
<dbReference type="CDD" id="cd00211">
    <property type="entry name" value="PTS_IIA_fru"/>
    <property type="match status" value="1"/>
</dbReference>
<dbReference type="InterPro" id="IPR051541">
    <property type="entry name" value="PTS_SugarTrans_NitroReg"/>
</dbReference>
<evidence type="ECO:0000313" key="2">
    <source>
        <dbReference type="EMBL" id="OGK02944.1"/>
    </source>
</evidence>
<dbReference type="GO" id="GO:0030295">
    <property type="term" value="F:protein kinase activator activity"/>
    <property type="evidence" value="ECO:0007669"/>
    <property type="project" value="TreeGrafter"/>
</dbReference>
<organism evidence="2 3">
    <name type="scientific">Candidatus Raymondbacteria bacterium RIFOXYD12_FULL_49_13</name>
    <dbReference type="NCBI Taxonomy" id="1817890"/>
    <lineage>
        <taxon>Bacteria</taxon>
        <taxon>Raymondiibacteriota</taxon>
    </lineage>
</organism>
<dbReference type="PANTHER" id="PTHR47738">
    <property type="entry name" value="PTS SYSTEM FRUCTOSE-LIKE EIIA COMPONENT-RELATED"/>
    <property type="match status" value="1"/>
</dbReference>
<dbReference type="InterPro" id="IPR010093">
    <property type="entry name" value="SinI_DNA-bd"/>
</dbReference>
<dbReference type="Gene3D" id="3.40.930.10">
    <property type="entry name" value="Mannitol-specific EII, Chain A"/>
    <property type="match status" value="1"/>
</dbReference>
<gene>
    <name evidence="2" type="ORF">A2519_06330</name>
</gene>
<proteinExistence type="predicted"/>
<sequence>MELKVKDVVRFFNVPENTIYEWIETRGFPACKVRGQFRFNREELLEWATTTGTRTSARFFPDNCAQQERADIGSALETGGIFYLVKGQNKQEVLRNVVGLLRLPEKLDREFLLQMLLAREALASTGIGQGIAIPHTRNPIVLAVDKPMVSLLFLEKPVEFGAVDGRPVHTLFTLVSPTIRVHLNILSRIAYVLHDAAFRRMLEERAKVLDIAQQIRRIEDSLGTQP</sequence>
<dbReference type="Proteomes" id="UP000179243">
    <property type="component" value="Unassembled WGS sequence"/>
</dbReference>
<dbReference type="InterPro" id="IPR009061">
    <property type="entry name" value="DNA-bd_dom_put_sf"/>
</dbReference>
<name>A0A1F7F8F4_UNCRA</name>
<dbReference type="SUPFAM" id="SSF46955">
    <property type="entry name" value="Putative DNA-binding domain"/>
    <property type="match status" value="1"/>
</dbReference>
<dbReference type="GO" id="GO:0003677">
    <property type="term" value="F:DNA binding"/>
    <property type="evidence" value="ECO:0007669"/>
    <property type="project" value="InterPro"/>
</dbReference>
<comment type="caution">
    <text evidence="2">The sequence shown here is derived from an EMBL/GenBank/DDBJ whole genome shotgun (WGS) entry which is preliminary data.</text>
</comment>
<dbReference type="EMBL" id="MFYX01000100">
    <property type="protein sequence ID" value="OGK02944.1"/>
    <property type="molecule type" value="Genomic_DNA"/>
</dbReference>
<dbReference type="PROSITE" id="PS51094">
    <property type="entry name" value="PTS_EIIA_TYPE_2"/>
    <property type="match status" value="1"/>
</dbReference>
<evidence type="ECO:0000313" key="3">
    <source>
        <dbReference type="Proteomes" id="UP000179243"/>
    </source>
</evidence>
<reference evidence="2 3" key="1">
    <citation type="journal article" date="2016" name="Nat. Commun.">
        <title>Thousands of microbial genomes shed light on interconnected biogeochemical processes in an aquifer system.</title>
        <authorList>
            <person name="Anantharaman K."/>
            <person name="Brown C.T."/>
            <person name="Hug L.A."/>
            <person name="Sharon I."/>
            <person name="Castelle C.J."/>
            <person name="Probst A.J."/>
            <person name="Thomas B.C."/>
            <person name="Singh A."/>
            <person name="Wilkins M.J."/>
            <person name="Karaoz U."/>
            <person name="Brodie E.L."/>
            <person name="Williams K.H."/>
            <person name="Hubbard S.S."/>
            <person name="Banfield J.F."/>
        </authorList>
    </citation>
    <scope>NUCLEOTIDE SEQUENCE [LARGE SCALE GENOMIC DNA]</scope>
</reference>
<dbReference type="Pfam" id="PF12728">
    <property type="entry name" value="HTH_17"/>
    <property type="match status" value="1"/>
</dbReference>
<dbReference type="Pfam" id="PF00359">
    <property type="entry name" value="PTS_EIIA_2"/>
    <property type="match status" value="1"/>
</dbReference>
<accession>A0A1F7F8F4</accession>
<dbReference type="InterPro" id="IPR002178">
    <property type="entry name" value="PTS_EIIA_type-2_dom"/>
</dbReference>
<protein>
    <recommendedName>
        <fullName evidence="1">PTS EIIA type-2 domain-containing protein</fullName>
    </recommendedName>
</protein>
<dbReference type="InterPro" id="IPR016152">
    <property type="entry name" value="PTrfase/Anion_transptr"/>
</dbReference>
<evidence type="ECO:0000259" key="1">
    <source>
        <dbReference type="PROSITE" id="PS51094"/>
    </source>
</evidence>
<dbReference type="PANTHER" id="PTHR47738:SF1">
    <property type="entry name" value="NITROGEN REGULATORY PROTEIN"/>
    <property type="match status" value="1"/>
</dbReference>
<dbReference type="NCBIfam" id="TIGR01764">
    <property type="entry name" value="excise"/>
    <property type="match status" value="1"/>
</dbReference>